<dbReference type="SUPFAM" id="SSF56176">
    <property type="entry name" value="FAD-binding/transporter-associated domain-like"/>
    <property type="match status" value="1"/>
</dbReference>
<dbReference type="RefSeq" id="XP_033602377.1">
    <property type="nucleotide sequence ID" value="XM_033742712.1"/>
</dbReference>
<dbReference type="PANTHER" id="PTHR42973">
    <property type="entry name" value="BINDING OXIDOREDUCTASE, PUTATIVE (AFU_ORTHOLOGUE AFUA_1G17690)-RELATED"/>
    <property type="match status" value="1"/>
</dbReference>
<keyword evidence="3" id="KW-0285">Flavoprotein</keyword>
<comment type="similarity">
    <text evidence="2">Belongs to the oxygen-dependent FAD-linked oxidoreductase family.</text>
</comment>
<sequence>MVRRRTLFFLSFIVLVAAIARKHGNWPSRTSQCRTIPGDTSWPDSKAFDDFNKTVNGRLISTVPIASVCHQPDFDQAQCDALRNVWFFPETHLESSSSPMAYPFSNNSCNPFVGSDTACTLGGHVVYSVNATSVEHVQATIKFARKNNIRLVVRNTGHDYLGRSTGAYAIAIWTRHLKSLELISEYHGTSYDGPAIRVGAGIESQEAYAFAEQNGLMVVGGNCPTVALAGGYSQGGGHGPLSSRHGLAADQILEIEAVTANGRLVKATPTSNADLLWALSGGGGGTYAVVVSMTVKAFTNTHITMATFSLMNNGTNADAIYEVLGTFLQNLPALADAGAFVAWVAAPFGLLMSPAMGPGIHKEELDLLIKPTLDKMSDLKQEFSYSSTEYSSFLPGYDSLTSTWNVSDYNVAGRLIPRSLVEEDTPALVEVIRYISEQTISTGVTFNVNQSGPYNVSANPYWRKSLFGMVVGTPINYTDYSKTIAGQDLITNDLLPRIAEITPNGGAYLNEADFQQPDFQTLFFGENYKRLLAIKRRYDQDDLFWARTAVGSERWSEQSDGRLCRV</sequence>
<dbReference type="InterPro" id="IPR016169">
    <property type="entry name" value="FAD-bd_PCMH_sub2"/>
</dbReference>
<evidence type="ECO:0000256" key="4">
    <source>
        <dbReference type="ARBA" id="ARBA00022827"/>
    </source>
</evidence>
<keyword evidence="4" id="KW-0274">FAD</keyword>
<gene>
    <name evidence="8" type="ORF">EJ05DRAFT_463307</name>
</gene>
<dbReference type="Proteomes" id="UP000799437">
    <property type="component" value="Unassembled WGS sequence"/>
</dbReference>
<dbReference type="Pfam" id="PF01565">
    <property type="entry name" value="FAD_binding_4"/>
    <property type="match status" value="1"/>
</dbReference>
<feature type="domain" description="FAD-binding PCMH-type" evidence="7">
    <location>
        <begin position="121"/>
        <end position="300"/>
    </location>
</feature>
<proteinExistence type="inferred from homology"/>
<evidence type="ECO:0000313" key="8">
    <source>
        <dbReference type="EMBL" id="KAF2759926.1"/>
    </source>
</evidence>
<organism evidence="8 9">
    <name type="scientific">Pseudovirgaria hyperparasitica</name>
    <dbReference type="NCBI Taxonomy" id="470096"/>
    <lineage>
        <taxon>Eukaryota</taxon>
        <taxon>Fungi</taxon>
        <taxon>Dikarya</taxon>
        <taxon>Ascomycota</taxon>
        <taxon>Pezizomycotina</taxon>
        <taxon>Dothideomycetes</taxon>
        <taxon>Dothideomycetes incertae sedis</taxon>
        <taxon>Acrospermales</taxon>
        <taxon>Acrospermaceae</taxon>
        <taxon>Pseudovirgaria</taxon>
    </lineage>
</organism>
<name>A0A6A6WDJ3_9PEZI</name>
<dbReference type="EMBL" id="ML996569">
    <property type="protein sequence ID" value="KAF2759926.1"/>
    <property type="molecule type" value="Genomic_DNA"/>
</dbReference>
<evidence type="ECO:0000259" key="7">
    <source>
        <dbReference type="PROSITE" id="PS51387"/>
    </source>
</evidence>
<protein>
    <submittedName>
        <fullName evidence="8">FAD-binding domain-containing protein</fullName>
    </submittedName>
</protein>
<feature type="signal peptide" evidence="6">
    <location>
        <begin position="1"/>
        <end position="24"/>
    </location>
</feature>
<dbReference type="InterPro" id="IPR016166">
    <property type="entry name" value="FAD-bd_PCMH"/>
</dbReference>
<feature type="chain" id="PRO_5025582077" evidence="6">
    <location>
        <begin position="25"/>
        <end position="566"/>
    </location>
</feature>
<dbReference type="Pfam" id="PF08031">
    <property type="entry name" value="BBE"/>
    <property type="match status" value="1"/>
</dbReference>
<dbReference type="GeneID" id="54483766"/>
<dbReference type="PROSITE" id="PS51387">
    <property type="entry name" value="FAD_PCMH"/>
    <property type="match status" value="1"/>
</dbReference>
<evidence type="ECO:0000256" key="6">
    <source>
        <dbReference type="SAM" id="SignalP"/>
    </source>
</evidence>
<dbReference type="OrthoDB" id="9983560at2759"/>
<dbReference type="GO" id="GO:0071949">
    <property type="term" value="F:FAD binding"/>
    <property type="evidence" value="ECO:0007669"/>
    <property type="project" value="InterPro"/>
</dbReference>
<evidence type="ECO:0000256" key="3">
    <source>
        <dbReference type="ARBA" id="ARBA00022630"/>
    </source>
</evidence>
<evidence type="ECO:0000256" key="5">
    <source>
        <dbReference type="ARBA" id="ARBA00023002"/>
    </source>
</evidence>
<dbReference type="InterPro" id="IPR006094">
    <property type="entry name" value="Oxid_FAD_bind_N"/>
</dbReference>
<evidence type="ECO:0000313" key="9">
    <source>
        <dbReference type="Proteomes" id="UP000799437"/>
    </source>
</evidence>
<dbReference type="PANTHER" id="PTHR42973:SF39">
    <property type="entry name" value="FAD-BINDING PCMH-TYPE DOMAIN-CONTAINING PROTEIN"/>
    <property type="match status" value="1"/>
</dbReference>
<evidence type="ECO:0000256" key="1">
    <source>
        <dbReference type="ARBA" id="ARBA00001974"/>
    </source>
</evidence>
<reference evidence="8" key="1">
    <citation type="journal article" date="2020" name="Stud. Mycol.">
        <title>101 Dothideomycetes genomes: a test case for predicting lifestyles and emergence of pathogens.</title>
        <authorList>
            <person name="Haridas S."/>
            <person name="Albert R."/>
            <person name="Binder M."/>
            <person name="Bloem J."/>
            <person name="Labutti K."/>
            <person name="Salamov A."/>
            <person name="Andreopoulos B."/>
            <person name="Baker S."/>
            <person name="Barry K."/>
            <person name="Bills G."/>
            <person name="Bluhm B."/>
            <person name="Cannon C."/>
            <person name="Castanera R."/>
            <person name="Culley D."/>
            <person name="Daum C."/>
            <person name="Ezra D."/>
            <person name="Gonzalez J."/>
            <person name="Henrissat B."/>
            <person name="Kuo A."/>
            <person name="Liang C."/>
            <person name="Lipzen A."/>
            <person name="Lutzoni F."/>
            <person name="Magnuson J."/>
            <person name="Mondo S."/>
            <person name="Nolan M."/>
            <person name="Ohm R."/>
            <person name="Pangilinan J."/>
            <person name="Park H.-J."/>
            <person name="Ramirez L."/>
            <person name="Alfaro M."/>
            <person name="Sun H."/>
            <person name="Tritt A."/>
            <person name="Yoshinaga Y."/>
            <person name="Zwiers L.-H."/>
            <person name="Turgeon B."/>
            <person name="Goodwin S."/>
            <person name="Spatafora J."/>
            <person name="Crous P."/>
            <person name="Grigoriev I."/>
        </authorList>
    </citation>
    <scope>NUCLEOTIDE SEQUENCE</scope>
    <source>
        <strain evidence="8">CBS 121739</strain>
    </source>
</reference>
<dbReference type="InterPro" id="IPR012951">
    <property type="entry name" value="BBE"/>
</dbReference>
<keyword evidence="9" id="KW-1185">Reference proteome</keyword>
<keyword evidence="6" id="KW-0732">Signal</keyword>
<comment type="cofactor">
    <cofactor evidence="1">
        <name>FAD</name>
        <dbReference type="ChEBI" id="CHEBI:57692"/>
    </cofactor>
</comment>
<accession>A0A6A6WDJ3</accession>
<dbReference type="InterPro" id="IPR050416">
    <property type="entry name" value="FAD-linked_Oxidoreductase"/>
</dbReference>
<dbReference type="AlphaFoldDB" id="A0A6A6WDJ3"/>
<dbReference type="InterPro" id="IPR036318">
    <property type="entry name" value="FAD-bd_PCMH-like_sf"/>
</dbReference>
<keyword evidence="5" id="KW-0560">Oxidoreductase</keyword>
<evidence type="ECO:0000256" key="2">
    <source>
        <dbReference type="ARBA" id="ARBA00005466"/>
    </source>
</evidence>
<dbReference type="Gene3D" id="3.30.465.10">
    <property type="match status" value="2"/>
</dbReference>
<dbReference type="GO" id="GO:0016491">
    <property type="term" value="F:oxidoreductase activity"/>
    <property type="evidence" value="ECO:0007669"/>
    <property type="project" value="UniProtKB-KW"/>
</dbReference>